<dbReference type="InterPro" id="IPR036374">
    <property type="entry name" value="OxRdtase_Mopterin-bd_sf"/>
</dbReference>
<evidence type="ECO:0000256" key="1">
    <source>
        <dbReference type="SAM" id="SignalP"/>
    </source>
</evidence>
<sequence length="171" mass="18736">MIAHRTCISLAVTIGFLLVAANVRAAEIGAPQNDPVLTVNGQIERTNEGDTAVFDMDMLKALPATSFRTSTIWTDDVHRFTGVALDDLLDAVGAQGRTINAIALNDYAVEIPAADAVDGGPIVAYEMDGAEMSVREKGPLWIVYPYDAKADYRTEMIYSRSIWQLDRMNIR</sequence>
<dbReference type="OrthoDB" id="9798763at2"/>
<feature type="domain" description="Oxidoreductase molybdopterin-binding" evidence="2">
    <location>
        <begin position="78"/>
        <end position="145"/>
    </location>
</feature>
<dbReference type="Pfam" id="PF00174">
    <property type="entry name" value="Oxidored_molyb"/>
    <property type="match status" value="1"/>
</dbReference>
<dbReference type="InterPro" id="IPR000572">
    <property type="entry name" value="OxRdtase_Mopterin-bd_dom"/>
</dbReference>
<gene>
    <name evidence="3" type="ORF">B7H23_11015</name>
</gene>
<keyword evidence="1" id="KW-0732">Signal</keyword>
<dbReference type="AlphaFoldDB" id="A0A231UYR0"/>
<evidence type="ECO:0000313" key="3">
    <source>
        <dbReference type="EMBL" id="OXT00931.1"/>
    </source>
</evidence>
<protein>
    <submittedName>
        <fullName evidence="3">Oxidoreductase</fullName>
    </submittedName>
</protein>
<dbReference type="Gene3D" id="3.90.420.10">
    <property type="entry name" value="Oxidoreductase, molybdopterin-binding domain"/>
    <property type="match status" value="1"/>
</dbReference>
<keyword evidence="4" id="KW-1185">Reference proteome</keyword>
<evidence type="ECO:0000259" key="2">
    <source>
        <dbReference type="Pfam" id="PF00174"/>
    </source>
</evidence>
<organism evidence="3 4">
    <name type="scientific">Notoacmeibacter marinus</name>
    <dbReference type="NCBI Taxonomy" id="1876515"/>
    <lineage>
        <taxon>Bacteria</taxon>
        <taxon>Pseudomonadati</taxon>
        <taxon>Pseudomonadota</taxon>
        <taxon>Alphaproteobacteria</taxon>
        <taxon>Hyphomicrobiales</taxon>
        <taxon>Notoacmeibacteraceae</taxon>
        <taxon>Notoacmeibacter</taxon>
    </lineage>
</organism>
<dbReference type="EMBL" id="NBYO01000002">
    <property type="protein sequence ID" value="OXT00931.1"/>
    <property type="molecule type" value="Genomic_DNA"/>
</dbReference>
<dbReference type="RefSeq" id="WP_094077746.1">
    <property type="nucleotide sequence ID" value="NZ_NBYO01000002.1"/>
</dbReference>
<reference evidence="4" key="1">
    <citation type="journal article" date="2017" name="Int. J. Syst. Evol. Microbiol.">
        <title>Notoacmeibacter marinus gen. nov., sp. nov., isolated from the gut of a limpet and proposal of Notoacmeibacteraceae fam. nov. in the order Rhizobiales of the class Alphaproteobacteria.</title>
        <authorList>
            <person name="Huang Z."/>
            <person name="Guo F."/>
            <person name="Lai Q."/>
        </authorList>
    </citation>
    <scope>NUCLEOTIDE SEQUENCE [LARGE SCALE GENOMIC DNA]</scope>
    <source>
        <strain evidence="4">XMTR2A4</strain>
    </source>
</reference>
<accession>A0A231UYR0</accession>
<proteinExistence type="predicted"/>
<evidence type="ECO:0000313" key="4">
    <source>
        <dbReference type="Proteomes" id="UP000215405"/>
    </source>
</evidence>
<feature type="chain" id="PRO_5012940729" evidence="1">
    <location>
        <begin position="26"/>
        <end position="171"/>
    </location>
</feature>
<feature type="signal peptide" evidence="1">
    <location>
        <begin position="1"/>
        <end position="25"/>
    </location>
</feature>
<dbReference type="SUPFAM" id="SSF56524">
    <property type="entry name" value="Oxidoreductase molybdopterin-binding domain"/>
    <property type="match status" value="1"/>
</dbReference>
<name>A0A231UYR0_9HYPH</name>
<comment type="caution">
    <text evidence="3">The sequence shown here is derived from an EMBL/GenBank/DDBJ whole genome shotgun (WGS) entry which is preliminary data.</text>
</comment>
<dbReference type="Proteomes" id="UP000215405">
    <property type="component" value="Unassembled WGS sequence"/>
</dbReference>